<dbReference type="PROSITE" id="PS00455">
    <property type="entry name" value="AMP_BINDING"/>
    <property type="match status" value="1"/>
</dbReference>
<dbReference type="Gene3D" id="3.30.559.10">
    <property type="entry name" value="Chloramphenicol acetyltransferase-like domain"/>
    <property type="match status" value="2"/>
</dbReference>
<dbReference type="GO" id="GO:0031177">
    <property type="term" value="F:phosphopantetheine binding"/>
    <property type="evidence" value="ECO:0007669"/>
    <property type="project" value="InterPro"/>
</dbReference>
<comment type="cofactor">
    <cofactor evidence="1">
        <name>pantetheine 4'-phosphate</name>
        <dbReference type="ChEBI" id="CHEBI:47942"/>
    </cofactor>
</comment>
<dbReference type="GO" id="GO:0043041">
    <property type="term" value="P:amino acid activation for nonribosomal peptide biosynthetic process"/>
    <property type="evidence" value="ECO:0007669"/>
    <property type="project" value="TreeGrafter"/>
</dbReference>
<dbReference type="GO" id="GO:0005524">
    <property type="term" value="F:ATP binding"/>
    <property type="evidence" value="ECO:0007669"/>
    <property type="project" value="UniProtKB-KW"/>
</dbReference>
<dbReference type="Gene3D" id="2.30.38.10">
    <property type="entry name" value="Luciferase, Domain 3"/>
    <property type="match status" value="1"/>
</dbReference>
<dbReference type="FunFam" id="2.30.38.10:FF:000001">
    <property type="entry name" value="Non-ribosomal peptide synthetase PvdI"/>
    <property type="match status" value="1"/>
</dbReference>
<organism evidence="8 9">
    <name type="scientific">Bacillus mycoides</name>
    <dbReference type="NCBI Taxonomy" id="1405"/>
    <lineage>
        <taxon>Bacteria</taxon>
        <taxon>Bacillati</taxon>
        <taxon>Bacillota</taxon>
        <taxon>Bacilli</taxon>
        <taxon>Bacillales</taxon>
        <taxon>Bacillaceae</taxon>
        <taxon>Bacillus</taxon>
        <taxon>Bacillus cereus group</taxon>
    </lineage>
</organism>
<dbReference type="InterPro" id="IPR036736">
    <property type="entry name" value="ACP-like_sf"/>
</dbReference>
<keyword evidence="4" id="KW-0597">Phosphoprotein</keyword>
<dbReference type="Pfam" id="PF00501">
    <property type="entry name" value="AMP-binding"/>
    <property type="match status" value="1"/>
</dbReference>
<dbReference type="FunFam" id="1.10.1200.10:FF:000005">
    <property type="entry name" value="Nonribosomal peptide synthetase 1"/>
    <property type="match status" value="1"/>
</dbReference>
<reference evidence="8 9" key="1">
    <citation type="journal article" date="2019" name="Environ. Microbiol.">
        <title>An active ?-lactamase is a part of an orchestrated cell wall stress resistance network of Bacillus subtilis and related rhizosphere species.</title>
        <authorList>
            <person name="Bucher T."/>
            <person name="Keren-Paz A."/>
            <person name="Hausser J."/>
            <person name="Olender T."/>
            <person name="Cytryn E."/>
            <person name="Kolodkin-Gal I."/>
        </authorList>
    </citation>
    <scope>NUCLEOTIDE SEQUENCE [LARGE SCALE GENOMIC DNA]</scope>
    <source>
        <strain evidence="8 9">I186</strain>
    </source>
</reference>
<dbReference type="Gene3D" id="3.30.300.30">
    <property type="match status" value="1"/>
</dbReference>
<keyword evidence="6" id="KW-0067">ATP-binding</keyword>
<dbReference type="EMBL" id="SZOD01000644">
    <property type="protein sequence ID" value="TKI81884.1"/>
    <property type="molecule type" value="Genomic_DNA"/>
</dbReference>
<dbReference type="Gene3D" id="1.10.1200.10">
    <property type="entry name" value="ACP-like"/>
    <property type="match status" value="1"/>
</dbReference>
<evidence type="ECO:0000313" key="9">
    <source>
        <dbReference type="Proteomes" id="UP000305524"/>
    </source>
</evidence>
<dbReference type="GO" id="GO:0044550">
    <property type="term" value="P:secondary metabolite biosynthetic process"/>
    <property type="evidence" value="ECO:0007669"/>
    <property type="project" value="UniProtKB-ARBA"/>
</dbReference>
<dbReference type="PANTHER" id="PTHR45527">
    <property type="entry name" value="NONRIBOSOMAL PEPTIDE SYNTHETASE"/>
    <property type="match status" value="1"/>
</dbReference>
<dbReference type="InterPro" id="IPR020806">
    <property type="entry name" value="PKS_PP-bd"/>
</dbReference>
<evidence type="ECO:0000313" key="8">
    <source>
        <dbReference type="EMBL" id="TKI81884.1"/>
    </source>
</evidence>
<evidence type="ECO:0000256" key="1">
    <source>
        <dbReference type="ARBA" id="ARBA00001957"/>
    </source>
</evidence>
<evidence type="ECO:0000256" key="6">
    <source>
        <dbReference type="ARBA" id="ARBA00022840"/>
    </source>
</evidence>
<dbReference type="InterPro" id="IPR045851">
    <property type="entry name" value="AMP-bd_C_sf"/>
</dbReference>
<dbReference type="SUPFAM" id="SSF56801">
    <property type="entry name" value="Acetyl-CoA synthetase-like"/>
    <property type="match status" value="1"/>
</dbReference>
<dbReference type="PANTHER" id="PTHR45527:SF14">
    <property type="entry name" value="PLIPASTATIN SYNTHASE SUBUNIT B"/>
    <property type="match status" value="1"/>
</dbReference>
<dbReference type="FunFam" id="3.40.50.980:FF:000001">
    <property type="entry name" value="Non-ribosomal peptide synthetase"/>
    <property type="match status" value="1"/>
</dbReference>
<evidence type="ECO:0000256" key="5">
    <source>
        <dbReference type="ARBA" id="ARBA00022741"/>
    </source>
</evidence>
<proteinExistence type="inferred from homology"/>
<dbReference type="InterPro" id="IPR023213">
    <property type="entry name" value="CAT-like_dom_sf"/>
</dbReference>
<evidence type="ECO:0000256" key="2">
    <source>
        <dbReference type="ARBA" id="ARBA00006432"/>
    </source>
</evidence>
<dbReference type="Pfam" id="PF13193">
    <property type="entry name" value="AMP-binding_C"/>
    <property type="match status" value="1"/>
</dbReference>
<dbReference type="CDD" id="cd19543">
    <property type="entry name" value="DCL_NRPS"/>
    <property type="match status" value="1"/>
</dbReference>
<protein>
    <submittedName>
        <fullName evidence="8">Amino acid adenylation domain-containing protein</fullName>
    </submittedName>
</protein>
<name>A0A4U3A2D3_BACMY</name>
<dbReference type="FunFam" id="3.40.50.12780:FF:000012">
    <property type="entry name" value="Non-ribosomal peptide synthetase"/>
    <property type="match status" value="1"/>
</dbReference>
<dbReference type="InterPro" id="IPR009081">
    <property type="entry name" value="PP-bd_ACP"/>
</dbReference>
<gene>
    <name evidence="8" type="ORF">FC701_23465</name>
</gene>
<dbReference type="SUPFAM" id="SSF52777">
    <property type="entry name" value="CoA-dependent acyltransferases"/>
    <property type="match status" value="4"/>
</dbReference>
<accession>A0A4U3A2D3</accession>
<comment type="caution">
    <text evidence="8">The sequence shown here is derived from an EMBL/GenBank/DDBJ whole genome shotgun (WGS) entry which is preliminary data.</text>
</comment>
<dbReference type="InterPro" id="IPR001242">
    <property type="entry name" value="Condensation_dom"/>
</dbReference>
<dbReference type="NCBIfam" id="TIGR01733">
    <property type="entry name" value="AA-adenyl-dom"/>
    <property type="match status" value="1"/>
</dbReference>
<evidence type="ECO:0000256" key="4">
    <source>
        <dbReference type="ARBA" id="ARBA00022553"/>
    </source>
</evidence>
<dbReference type="SUPFAM" id="SSF47336">
    <property type="entry name" value="ACP-like"/>
    <property type="match status" value="1"/>
</dbReference>
<dbReference type="GO" id="GO:0005829">
    <property type="term" value="C:cytosol"/>
    <property type="evidence" value="ECO:0007669"/>
    <property type="project" value="TreeGrafter"/>
</dbReference>
<sequence length="1470" mass="169915">MGDIIDIYGLSPLQKGILFHTLYDQDDEHSFSYIVQVGFLLGGQLDVATFEKAWEYVIHRHEVLRSVFVWEEVEKPLQAVYQRLPFTIHQEDWSTHSHKERAKKLQQFLNADRRKGFLLDEAPLMRVTAIKEAKEETRIIWTHHHILLDGWSVSLVFSEVMEVYLKMIRGELLNLPKSLPYKKYIQWINKQDQIQAEEFWKEELKGFYAPTPLAMERKDPGQEKGYGECVYQVSEELTENLQEWVRNSRLTLNTLVQGAWAYLMSRYSGESDIVFGVTSSGRPTDLMGAENMVGLFINTLPTRIRLTDNTSVVDWLRKIQMKEMERRQYEYNSLIDIQGWSEVPRNSSLFHTLYVFENYPIQGERNDDLRLIDVKSAEQTNYPLTLIVMPGKKITLKLMYDRSYFNEETINRIQNHLLQILIQMTKSLDSKLFEITHLTAEEQILLLEEWNHTQVNYSAEGMIHTIFEEQVKKTPEAIAAIYENEQITYKELEKRANQLAHYLQKHGVGPESLVGVYMERSLQMMIALLGILKSGAAYVPLDPTYPESRLRYILEDAGIEVLVTEENSKNLFVSENIETICMNKDYTAIEKEKSTPCISGVTGESLAYVMYTSGSTGNPKGVMIEHHSVINYLEWMQHKYPLSEKDVVLQKTPFSFDVSVWELFWGIHVGASVSFLPPGGEKDPSIIAEVIKKHQVTIVQFVPSMLSVFLDYFNRIELNMNCSSVRHVFSGGEELSSGLVRRFQQKWNYSGQVKLTNFYGPTEATIYVNAFDIQPNQEFVSIGQPIQNTQLYVLDQNQRLQSIGIEGELYIGGAGLARGYLNRPNLTAEKFVSHPFRFGERLYRTGDSVRYLTDGNIEFIGRMDHQVKMRGFRIELGEIEATLEKCSFIKEAVVLVREDRPGDQRLVAYVISDGNTQEWREYLQNQLPNHMIPAHFVELEHFPLTPNGKIDRKALPEPDEQAIGDLNVLPRTPSEELIASVWGQVLGTENIGIQDSFFERGGHSLLATQIVSRLQELFQIKIPLRELFKHDTVAALAKRLDQLRKEDKKREVAPLVPMKREEAIPLSYAQKRLWFIDQLMPNSAMYNIHAACRLTGKWSIEALEAGWNQLLERHESLRTIILEQEGEPFQRVQSHVFRHIPQTNLTNLTNLSLEDREREMKRLIQNEAEEPFHFGQGHLIRTRILKVDREEWILICTMHHIISDGWSMGILLEEWMAFYEGALNGKPAELKELSIQYADFVMWQKELQKEENLNQHLQYWKEELSGELPVLQLPMDRPRPAVQTHRGASQSLIVANSLQEKLKDLSLQEGCTLFMTLMAAYQSFLSRYTGQDDILVGSPIANRNVKEIEGLIGFFANTLVYRADFSENPTFQELLSQVRKKALKAYEYQDIPFEKVVESVNPERNTSHSPIFQTMFTLQNTKQEFLQLSERQMELMESHVSVAKFDLSLCASETEEGLSLTFEYNTDLFN</sequence>
<comment type="similarity">
    <text evidence="2">Belongs to the ATP-dependent AMP-binding enzyme family.</text>
</comment>
<dbReference type="Gene3D" id="3.30.559.30">
    <property type="entry name" value="Nonribosomal peptide synthetase, condensation domain"/>
    <property type="match status" value="2"/>
</dbReference>
<dbReference type="RefSeq" id="WP_137058706.1">
    <property type="nucleotide sequence ID" value="NZ_SZOD01000644.1"/>
</dbReference>
<dbReference type="SMART" id="SM00823">
    <property type="entry name" value="PKS_PP"/>
    <property type="match status" value="1"/>
</dbReference>
<feature type="non-terminal residue" evidence="8">
    <location>
        <position position="1470"/>
    </location>
</feature>
<evidence type="ECO:0000259" key="7">
    <source>
        <dbReference type="PROSITE" id="PS50075"/>
    </source>
</evidence>
<dbReference type="CDD" id="cd05930">
    <property type="entry name" value="A_NRPS"/>
    <property type="match status" value="1"/>
</dbReference>
<dbReference type="Gene3D" id="3.40.50.980">
    <property type="match status" value="2"/>
</dbReference>
<dbReference type="PROSITE" id="PS50075">
    <property type="entry name" value="CARRIER"/>
    <property type="match status" value="1"/>
</dbReference>
<dbReference type="FunFam" id="3.30.300.30:FF:000010">
    <property type="entry name" value="Enterobactin synthetase component F"/>
    <property type="match status" value="1"/>
</dbReference>
<evidence type="ECO:0000256" key="3">
    <source>
        <dbReference type="ARBA" id="ARBA00022450"/>
    </source>
</evidence>
<keyword evidence="5" id="KW-0547">Nucleotide-binding</keyword>
<dbReference type="InterPro" id="IPR020845">
    <property type="entry name" value="AMP-binding_CS"/>
</dbReference>
<dbReference type="Pfam" id="PF00550">
    <property type="entry name" value="PP-binding"/>
    <property type="match status" value="1"/>
</dbReference>
<dbReference type="CDD" id="cd19531">
    <property type="entry name" value="LCL_NRPS-like"/>
    <property type="match status" value="1"/>
</dbReference>
<feature type="domain" description="Carrier" evidence="7">
    <location>
        <begin position="969"/>
        <end position="1044"/>
    </location>
</feature>
<dbReference type="Proteomes" id="UP000305524">
    <property type="component" value="Unassembled WGS sequence"/>
</dbReference>
<dbReference type="GO" id="GO:0008610">
    <property type="term" value="P:lipid biosynthetic process"/>
    <property type="evidence" value="ECO:0007669"/>
    <property type="project" value="UniProtKB-ARBA"/>
</dbReference>
<dbReference type="InterPro" id="IPR000873">
    <property type="entry name" value="AMP-dep_synth/lig_dom"/>
</dbReference>
<dbReference type="GO" id="GO:0003824">
    <property type="term" value="F:catalytic activity"/>
    <property type="evidence" value="ECO:0007669"/>
    <property type="project" value="InterPro"/>
</dbReference>
<dbReference type="InterPro" id="IPR010071">
    <property type="entry name" value="AA_adenyl_dom"/>
</dbReference>
<dbReference type="InterPro" id="IPR025110">
    <property type="entry name" value="AMP-bd_C"/>
</dbReference>
<keyword evidence="3" id="KW-0596">Phosphopantetheine</keyword>
<dbReference type="Pfam" id="PF00668">
    <property type="entry name" value="Condensation"/>
    <property type="match status" value="2"/>
</dbReference>